<dbReference type="STRING" id="68231.AQJ30_14040"/>
<dbReference type="SUPFAM" id="SSF52096">
    <property type="entry name" value="ClpP/crotonase"/>
    <property type="match status" value="1"/>
</dbReference>
<dbReference type="InterPro" id="IPR018376">
    <property type="entry name" value="Enoyl-CoA_hyd/isom_CS"/>
</dbReference>
<dbReference type="PANTHER" id="PTHR11941:SF133">
    <property type="entry name" value="1,2-EPOXYPHENYLACETYL-COA ISOMERASE"/>
    <property type="match status" value="1"/>
</dbReference>
<evidence type="ECO:0000313" key="5">
    <source>
        <dbReference type="Proteomes" id="UP000053271"/>
    </source>
</evidence>
<evidence type="ECO:0000256" key="2">
    <source>
        <dbReference type="RuleBase" id="RU003707"/>
    </source>
</evidence>
<keyword evidence="5" id="KW-1185">Reference proteome</keyword>
<gene>
    <name evidence="4" type="ORF">AQJ30_14040</name>
</gene>
<protein>
    <submittedName>
        <fullName evidence="4">Crotonase</fullName>
    </submittedName>
</protein>
<dbReference type="NCBIfam" id="NF005496">
    <property type="entry name" value="PRK07110.1"/>
    <property type="match status" value="1"/>
</dbReference>
<dbReference type="PROSITE" id="PS00166">
    <property type="entry name" value="ENOYL_COA_HYDRATASE"/>
    <property type="match status" value="1"/>
</dbReference>
<organism evidence="4 5">
    <name type="scientific">Streptomyces longwoodensis</name>
    <dbReference type="NCBI Taxonomy" id="68231"/>
    <lineage>
        <taxon>Bacteria</taxon>
        <taxon>Bacillati</taxon>
        <taxon>Actinomycetota</taxon>
        <taxon>Actinomycetes</taxon>
        <taxon>Kitasatosporales</taxon>
        <taxon>Streptomycetaceae</taxon>
        <taxon>Streptomyces</taxon>
    </lineage>
</organism>
<feature type="region of interest" description="Disordered" evidence="3">
    <location>
        <begin position="1"/>
        <end position="24"/>
    </location>
</feature>
<comment type="caution">
    <text evidence="4">The sequence shown here is derived from an EMBL/GenBank/DDBJ whole genome shotgun (WGS) entry which is preliminary data.</text>
</comment>
<dbReference type="PANTHER" id="PTHR11941">
    <property type="entry name" value="ENOYL-COA HYDRATASE-RELATED"/>
    <property type="match status" value="1"/>
</dbReference>
<evidence type="ECO:0000256" key="3">
    <source>
        <dbReference type="SAM" id="MobiDB-lite"/>
    </source>
</evidence>
<feature type="compositionally biased region" description="Polar residues" evidence="3">
    <location>
        <begin position="1"/>
        <end position="16"/>
    </location>
</feature>
<dbReference type="EMBL" id="LMWS01000017">
    <property type="protein sequence ID" value="KUN37998.1"/>
    <property type="molecule type" value="Genomic_DNA"/>
</dbReference>
<dbReference type="AlphaFoldDB" id="A0A101QY04"/>
<accession>A0A101QY04</accession>
<dbReference type="GeneID" id="91425720"/>
<dbReference type="Pfam" id="PF00378">
    <property type="entry name" value="ECH_1"/>
    <property type="match status" value="1"/>
</dbReference>
<dbReference type="GO" id="GO:0006635">
    <property type="term" value="P:fatty acid beta-oxidation"/>
    <property type="evidence" value="ECO:0007669"/>
    <property type="project" value="TreeGrafter"/>
</dbReference>
<sequence>MSDTQPTGHARSSTPSAGPVTAERTGPVALVTVCDPERRNAMTPALVAALGEVLERVTADPAVRVVVAAGLPDVFSSGAARDYLMDQDRGELEPFVRAFARCPLPVVAAMRGHALGGGLTQGLYADVPVLSERSVYAANFLNYGLVPEYGTTWLLPARLGHALGAEMLWTARGYRGAELRRRSAPVQVVPHEQVLPRSLEIAERIARAPRRSLELLKGQLATQLLAAGDAAVEVELGPHLEAWNSPDLRRLVADRYGRPEEVWP</sequence>
<evidence type="ECO:0000313" key="4">
    <source>
        <dbReference type="EMBL" id="KUN37998.1"/>
    </source>
</evidence>
<dbReference type="CDD" id="cd06558">
    <property type="entry name" value="crotonase-like"/>
    <property type="match status" value="1"/>
</dbReference>
<comment type="similarity">
    <text evidence="1 2">Belongs to the enoyl-CoA hydratase/isomerase family.</text>
</comment>
<reference evidence="4 5" key="1">
    <citation type="submission" date="2015-10" db="EMBL/GenBank/DDBJ databases">
        <title>Draft genome sequence of Streptomyces longwoodensis DSM 41677, type strain for the species Streptomyces longwoodensis.</title>
        <authorList>
            <person name="Ruckert C."/>
            <person name="Winkler A."/>
            <person name="Kalinowski J."/>
            <person name="Kampfer P."/>
            <person name="Glaeser S."/>
        </authorList>
    </citation>
    <scope>NUCLEOTIDE SEQUENCE [LARGE SCALE GENOMIC DNA]</scope>
    <source>
        <strain evidence="4 5">DSM 41677</strain>
    </source>
</reference>
<name>A0A101QY04_9ACTN</name>
<dbReference type="InterPro" id="IPR001753">
    <property type="entry name" value="Enoyl-CoA_hydra/iso"/>
</dbReference>
<evidence type="ECO:0000256" key="1">
    <source>
        <dbReference type="ARBA" id="ARBA00005254"/>
    </source>
</evidence>
<dbReference type="RefSeq" id="WP_067233261.1">
    <property type="nucleotide sequence ID" value="NZ_JBFAEE010000047.1"/>
</dbReference>
<dbReference type="Gene3D" id="3.90.226.10">
    <property type="entry name" value="2-enoyl-CoA Hydratase, Chain A, domain 1"/>
    <property type="match status" value="1"/>
</dbReference>
<proteinExistence type="inferred from homology"/>
<dbReference type="Proteomes" id="UP000053271">
    <property type="component" value="Unassembled WGS sequence"/>
</dbReference>
<dbReference type="InterPro" id="IPR029045">
    <property type="entry name" value="ClpP/crotonase-like_dom_sf"/>
</dbReference>
<dbReference type="GO" id="GO:0003824">
    <property type="term" value="F:catalytic activity"/>
    <property type="evidence" value="ECO:0007669"/>
    <property type="project" value="InterPro"/>
</dbReference>